<dbReference type="EMBL" id="JAEDXU010000004">
    <property type="protein sequence ID" value="MBP1046540.1"/>
    <property type="molecule type" value="Genomic_DNA"/>
</dbReference>
<keyword evidence="3" id="KW-1185">Reference proteome</keyword>
<feature type="domain" description="N-acetyltransferase" evidence="1">
    <location>
        <begin position="5"/>
        <end position="162"/>
    </location>
</feature>
<proteinExistence type="predicted"/>
<dbReference type="Proteomes" id="UP000673375">
    <property type="component" value="Unassembled WGS sequence"/>
</dbReference>
<evidence type="ECO:0000313" key="2">
    <source>
        <dbReference type="EMBL" id="MBP1046540.1"/>
    </source>
</evidence>
<dbReference type="InterPro" id="IPR016181">
    <property type="entry name" value="Acyl_CoA_acyltransferase"/>
</dbReference>
<dbReference type="RefSeq" id="WP_209557358.1">
    <property type="nucleotide sequence ID" value="NZ_JAEDXU010000004.1"/>
</dbReference>
<organism evidence="2 3">
    <name type="scientific">Enterococcus larvae</name>
    <dbReference type="NCBI Taxonomy" id="2794352"/>
    <lineage>
        <taxon>Bacteria</taxon>
        <taxon>Bacillati</taxon>
        <taxon>Bacillota</taxon>
        <taxon>Bacilli</taxon>
        <taxon>Lactobacillales</taxon>
        <taxon>Enterococcaceae</taxon>
        <taxon>Enterococcus</taxon>
    </lineage>
</organism>
<comment type="caution">
    <text evidence="2">The sequence shown here is derived from an EMBL/GenBank/DDBJ whole genome shotgun (WGS) entry which is preliminary data.</text>
</comment>
<accession>A0ABS4CKJ0</accession>
<dbReference type="InterPro" id="IPR000182">
    <property type="entry name" value="GNAT_dom"/>
</dbReference>
<sequence length="163" mass="18436">MITDISVRSVQDTDYPELMAIENQIWTTENSPIVHHYDNVADYQERMGEKQVFVAVLNGQVIGFIDVHHPTPLPSHRQQWMLGIGVHPDFQSSGAGGLLLQHLKTIAPDHGIHKISLRVMGTNTAAIAFYKKNGFIQEGLLKDEFYMNGSYCDDYLFAYILND</sequence>
<dbReference type="PANTHER" id="PTHR43072:SF52">
    <property type="entry name" value="GCN5-RELATED N-ACETYLTRANSFERASE"/>
    <property type="match status" value="1"/>
</dbReference>
<dbReference type="SUPFAM" id="SSF55729">
    <property type="entry name" value="Acyl-CoA N-acyltransferases (Nat)"/>
    <property type="match status" value="1"/>
</dbReference>
<gene>
    <name evidence="2" type="ORF">I6N96_09600</name>
</gene>
<dbReference type="Gene3D" id="3.40.630.30">
    <property type="match status" value="1"/>
</dbReference>
<protein>
    <submittedName>
        <fullName evidence="2">GNAT family N-acetyltransferase</fullName>
    </submittedName>
</protein>
<dbReference type="Pfam" id="PF00583">
    <property type="entry name" value="Acetyltransf_1"/>
    <property type="match status" value="1"/>
</dbReference>
<dbReference type="CDD" id="cd04301">
    <property type="entry name" value="NAT_SF"/>
    <property type="match status" value="1"/>
</dbReference>
<evidence type="ECO:0000259" key="1">
    <source>
        <dbReference type="PROSITE" id="PS51186"/>
    </source>
</evidence>
<name>A0ABS4CKJ0_9ENTE</name>
<reference evidence="2 3" key="1">
    <citation type="submission" date="2020-12" db="EMBL/GenBank/DDBJ databases">
        <title>Vagococcus allomyrinae sp. nov. and Enterococcus lavae sp. nov., isolated from the larvae of Allomyrina dichotoma.</title>
        <authorList>
            <person name="Lee S.D."/>
        </authorList>
    </citation>
    <scope>NUCLEOTIDE SEQUENCE [LARGE SCALE GENOMIC DNA]</scope>
    <source>
        <strain evidence="2 3">BWM-S5</strain>
    </source>
</reference>
<evidence type="ECO:0000313" key="3">
    <source>
        <dbReference type="Proteomes" id="UP000673375"/>
    </source>
</evidence>
<dbReference type="PROSITE" id="PS51186">
    <property type="entry name" value="GNAT"/>
    <property type="match status" value="1"/>
</dbReference>
<dbReference type="PANTHER" id="PTHR43072">
    <property type="entry name" value="N-ACETYLTRANSFERASE"/>
    <property type="match status" value="1"/>
</dbReference>